<evidence type="ECO:0000313" key="2">
    <source>
        <dbReference type="EMBL" id="NEV65444.1"/>
    </source>
</evidence>
<evidence type="ECO:0000313" key="3">
    <source>
        <dbReference type="Proteomes" id="UP000483379"/>
    </source>
</evidence>
<comment type="caution">
    <text evidence="2">The sequence shown here is derived from an EMBL/GenBank/DDBJ whole genome shotgun (WGS) entry which is preliminary data.</text>
</comment>
<dbReference type="Pfam" id="PF04986">
    <property type="entry name" value="Y2_Tnp"/>
    <property type="match status" value="1"/>
</dbReference>
<dbReference type="AlphaFoldDB" id="A0A6M0K7Z0"/>
<dbReference type="PANTHER" id="PTHR37023">
    <property type="entry name" value="TRANSPOSASE"/>
    <property type="match status" value="1"/>
</dbReference>
<dbReference type="Proteomes" id="UP000483379">
    <property type="component" value="Unassembled WGS sequence"/>
</dbReference>
<dbReference type="RefSeq" id="WP_209262677.1">
    <property type="nucleotide sequence ID" value="NZ_JAAIJQ010000315.1"/>
</dbReference>
<dbReference type="GO" id="GO:0003677">
    <property type="term" value="F:DNA binding"/>
    <property type="evidence" value="ECO:0007669"/>
    <property type="project" value="InterPro"/>
</dbReference>
<dbReference type="GO" id="GO:0004803">
    <property type="term" value="F:transposase activity"/>
    <property type="evidence" value="ECO:0007669"/>
    <property type="project" value="InterPro"/>
</dbReference>
<dbReference type="InterPro" id="IPR007069">
    <property type="entry name" value="Transposase_32"/>
</dbReference>
<evidence type="ECO:0000259" key="1">
    <source>
        <dbReference type="Pfam" id="PF04986"/>
    </source>
</evidence>
<accession>A0A6M0K7Z0</accession>
<protein>
    <submittedName>
        <fullName evidence="2">IS91 family transposase</fullName>
    </submittedName>
</protein>
<reference evidence="2 3" key="1">
    <citation type="submission" date="2020-02" db="EMBL/GenBank/DDBJ databases">
        <title>Genome sequences of Thiorhodococcus mannitoliphagus and Thiorhodococcus minor, purple sulfur photosynthetic bacteria in the gammaproteobacterial family, Chromatiaceae.</title>
        <authorList>
            <person name="Aviles F.A."/>
            <person name="Meyer T.E."/>
            <person name="Kyndt J.A."/>
        </authorList>
    </citation>
    <scope>NUCLEOTIDE SEQUENCE [LARGE SCALE GENOMIC DNA]</scope>
    <source>
        <strain evidence="2 3">DSM 11518</strain>
    </source>
</reference>
<organism evidence="2 3">
    <name type="scientific">Thiorhodococcus minor</name>
    <dbReference type="NCBI Taxonomy" id="57489"/>
    <lineage>
        <taxon>Bacteria</taxon>
        <taxon>Pseudomonadati</taxon>
        <taxon>Pseudomonadota</taxon>
        <taxon>Gammaproteobacteria</taxon>
        <taxon>Chromatiales</taxon>
        <taxon>Chromatiaceae</taxon>
        <taxon>Thiorhodococcus</taxon>
    </lineage>
</organism>
<proteinExistence type="predicted"/>
<dbReference type="GO" id="GO:0006313">
    <property type="term" value="P:DNA transposition"/>
    <property type="evidence" value="ECO:0007669"/>
    <property type="project" value="InterPro"/>
</dbReference>
<keyword evidence="3" id="KW-1185">Reference proteome</keyword>
<dbReference type="EMBL" id="JAAIJQ010000315">
    <property type="protein sequence ID" value="NEV65444.1"/>
    <property type="molecule type" value="Genomic_DNA"/>
</dbReference>
<name>A0A6M0K7Z0_9GAMM</name>
<dbReference type="PANTHER" id="PTHR37023:SF1">
    <property type="entry name" value="ISSOD25 TRANSPOSASE TNPA_ISSOD25"/>
    <property type="match status" value="1"/>
</dbReference>
<gene>
    <name evidence="2" type="ORF">G3446_27130</name>
</gene>
<feature type="domain" description="Transposase IS801/IS1294" evidence="1">
    <location>
        <begin position="1"/>
        <end position="51"/>
    </location>
</feature>
<sequence length="110" mass="12406">VELSYKDYRDGDRRKVMTLSGQELLRRFLLHVLPKGFMRVRHFGFLANRCRARRLPEIRAAIAAPVATPSPDADAQAETGRPFDGYPCPSCRAGRLRVRVSLAPQRRDGG</sequence>
<feature type="non-terminal residue" evidence="2">
    <location>
        <position position="1"/>
    </location>
</feature>